<dbReference type="Proteomes" id="UP000887566">
    <property type="component" value="Unplaced"/>
</dbReference>
<dbReference type="PANTHER" id="PTHR12243">
    <property type="entry name" value="MADF DOMAIN TRANSCRIPTION FACTOR"/>
    <property type="match status" value="1"/>
</dbReference>
<reference evidence="4" key="1">
    <citation type="submission" date="2022-11" db="UniProtKB">
        <authorList>
            <consortium name="WormBaseParasite"/>
        </authorList>
    </citation>
    <scope>IDENTIFICATION</scope>
</reference>
<feature type="domain" description="MADF" evidence="2">
    <location>
        <begin position="130"/>
        <end position="218"/>
    </location>
</feature>
<accession>A0A914XJJ0</accession>
<evidence type="ECO:0000313" key="4">
    <source>
        <dbReference type="WBParaSite" id="PSAMB.scaffold8111size6616.g31086.t1"/>
    </source>
</evidence>
<dbReference type="PANTHER" id="PTHR12243:SF64">
    <property type="entry name" value="DORSAL INTERACTING PROTEIN 3-RELATED"/>
    <property type="match status" value="1"/>
</dbReference>
<organism evidence="3 4">
    <name type="scientific">Plectus sambesii</name>
    <dbReference type="NCBI Taxonomy" id="2011161"/>
    <lineage>
        <taxon>Eukaryota</taxon>
        <taxon>Metazoa</taxon>
        <taxon>Ecdysozoa</taxon>
        <taxon>Nematoda</taxon>
        <taxon>Chromadorea</taxon>
        <taxon>Plectida</taxon>
        <taxon>Plectina</taxon>
        <taxon>Plectoidea</taxon>
        <taxon>Plectidae</taxon>
        <taxon>Plectus</taxon>
    </lineage>
</organism>
<dbReference type="GO" id="GO:0006357">
    <property type="term" value="P:regulation of transcription by RNA polymerase II"/>
    <property type="evidence" value="ECO:0007669"/>
    <property type="project" value="TreeGrafter"/>
</dbReference>
<evidence type="ECO:0000259" key="2">
    <source>
        <dbReference type="PROSITE" id="PS51029"/>
    </source>
</evidence>
<dbReference type="Pfam" id="PF10545">
    <property type="entry name" value="MADF_DNA_bdg"/>
    <property type="match status" value="1"/>
</dbReference>
<protein>
    <submittedName>
        <fullName evidence="4">MADF domain-containing protein</fullName>
    </submittedName>
</protein>
<dbReference type="PROSITE" id="PS51029">
    <property type="entry name" value="MADF"/>
    <property type="match status" value="1"/>
</dbReference>
<dbReference type="InterPro" id="IPR006578">
    <property type="entry name" value="MADF-dom"/>
</dbReference>
<name>A0A914XJJ0_9BILA</name>
<dbReference type="AlphaFoldDB" id="A0A914XJJ0"/>
<feature type="region of interest" description="Disordered" evidence="1">
    <location>
        <begin position="56"/>
        <end position="83"/>
    </location>
</feature>
<evidence type="ECO:0000256" key="1">
    <source>
        <dbReference type="SAM" id="MobiDB-lite"/>
    </source>
</evidence>
<proteinExistence type="predicted"/>
<feature type="region of interest" description="Disordered" evidence="1">
    <location>
        <begin position="1"/>
        <end position="29"/>
    </location>
</feature>
<feature type="compositionally biased region" description="Polar residues" evidence="1">
    <location>
        <begin position="13"/>
        <end position="29"/>
    </location>
</feature>
<dbReference type="GO" id="GO:0005634">
    <property type="term" value="C:nucleus"/>
    <property type="evidence" value="ECO:0007669"/>
    <property type="project" value="TreeGrafter"/>
</dbReference>
<evidence type="ECO:0000313" key="3">
    <source>
        <dbReference type="Proteomes" id="UP000887566"/>
    </source>
</evidence>
<dbReference type="InterPro" id="IPR039353">
    <property type="entry name" value="TF_Adf1"/>
</dbReference>
<dbReference type="WBParaSite" id="PSAMB.scaffold8111size6616.g31086.t1">
    <property type="protein sequence ID" value="PSAMB.scaffold8111size6616.g31086.t1"/>
    <property type="gene ID" value="PSAMB.scaffold8111size6616.g31086"/>
</dbReference>
<keyword evidence="3" id="KW-1185">Reference proteome</keyword>
<sequence length="298" mass="33730">MGMDSKAELNHFTPETSASGVSSQSTVDNPSSIDGLPAEMLMQSISESVKVDTARSTLKRTRPKKLSAVSDRPVVNGDDHDYLNENTPRFEGDIYLVGNSLPPVHSGVQELPLQLPGRGHSIMSYAAKAKLIGLVKQQEIIWNKHCDHFFDSIGRHKRDLAWMSIAEEMQLNDVDSLKACWKRMSTYCKEMEQIKQKQNREPVWDLWEHLQFLRCPSALKTKPKCSNERPPEKLARLNFSQRKKLIKAIKCQPAIWDVVNCAGYHDDRKDHAWETVGDVVSLSGSPESNLHLKICCHQ</sequence>
<dbReference type="SMART" id="SM00595">
    <property type="entry name" value="MADF"/>
    <property type="match status" value="1"/>
</dbReference>
<dbReference type="GO" id="GO:0005667">
    <property type="term" value="C:transcription regulator complex"/>
    <property type="evidence" value="ECO:0007669"/>
    <property type="project" value="TreeGrafter"/>
</dbReference>